<feature type="domain" description="ABC transporter" evidence="5">
    <location>
        <begin position="1"/>
        <end position="228"/>
    </location>
</feature>
<dbReference type="PANTHER" id="PTHR42798:SF7">
    <property type="entry name" value="ALPHA-D-RIBOSE 1-METHYLPHOSPHONATE 5-TRIPHOSPHATE SYNTHASE SUBUNIT PHNL"/>
    <property type="match status" value="1"/>
</dbReference>
<keyword evidence="1" id="KW-0813">Transport</keyword>
<name>A0A8E6BAM1_9BACT</name>
<dbReference type="InterPro" id="IPR017871">
    <property type="entry name" value="ABC_transporter-like_CS"/>
</dbReference>
<dbReference type="FunFam" id="3.40.50.300:FF:000032">
    <property type="entry name" value="Export ABC transporter ATP-binding protein"/>
    <property type="match status" value="1"/>
</dbReference>
<dbReference type="PROSITE" id="PS50893">
    <property type="entry name" value="ABC_TRANSPORTER_2"/>
    <property type="match status" value="1"/>
</dbReference>
<dbReference type="GO" id="GO:0098796">
    <property type="term" value="C:membrane protein complex"/>
    <property type="evidence" value="ECO:0007669"/>
    <property type="project" value="UniProtKB-ARBA"/>
</dbReference>
<dbReference type="AlphaFoldDB" id="A0A8E6BAM1"/>
<dbReference type="PANTHER" id="PTHR42798">
    <property type="entry name" value="LIPOPROTEIN-RELEASING SYSTEM ATP-BINDING PROTEIN LOLD"/>
    <property type="match status" value="1"/>
</dbReference>
<dbReference type="InterPro" id="IPR003593">
    <property type="entry name" value="AAA+_ATPase"/>
</dbReference>
<dbReference type="GO" id="GO:0016887">
    <property type="term" value="F:ATP hydrolysis activity"/>
    <property type="evidence" value="ECO:0007669"/>
    <property type="project" value="InterPro"/>
</dbReference>
<dbReference type="PROSITE" id="PS00211">
    <property type="entry name" value="ABC_TRANSPORTER_1"/>
    <property type="match status" value="1"/>
</dbReference>
<dbReference type="EMBL" id="CP074694">
    <property type="protein sequence ID" value="QVL34831.1"/>
    <property type="molecule type" value="Genomic_DNA"/>
</dbReference>
<comment type="similarity">
    <text evidence="4">Belongs to the ABC transporter superfamily. Macrolide exporter (TC 3.A.1.122) family.</text>
</comment>
<evidence type="ECO:0000259" key="5">
    <source>
        <dbReference type="PROSITE" id="PS50893"/>
    </source>
</evidence>
<accession>A0A8E6BAM1</accession>
<sequence>MELRDVTKTYQQGSRTVNAVRGVTLSVDAGEFVSIMGPSGSGKSTLLHLLGTLDTPSTGQAFFENRDLRSMSDKERSVLRRTKVGFVFQFFNLLPTLKGIDNVSLPLLLGRTNRKVALDLAQKSLERVGMSHRATHYPEEMSGGEMQRVAIARALVTNPSAILCDEPTGNLDSASSKEIMTLLRSLPEPGKRSVVMVTHERKAAEYGDRLIYIQDGTVANEERFRVPA</sequence>
<keyword evidence="7" id="KW-1185">Reference proteome</keyword>
<evidence type="ECO:0000256" key="3">
    <source>
        <dbReference type="ARBA" id="ARBA00022840"/>
    </source>
</evidence>
<evidence type="ECO:0000256" key="1">
    <source>
        <dbReference type="ARBA" id="ARBA00022448"/>
    </source>
</evidence>
<evidence type="ECO:0000313" key="6">
    <source>
        <dbReference type="EMBL" id="QVL34831.1"/>
    </source>
</evidence>
<keyword evidence="2" id="KW-0547">Nucleotide-binding</keyword>
<organism evidence="6 7">
    <name type="scientific">Telmatocola sphagniphila</name>
    <dbReference type="NCBI Taxonomy" id="1123043"/>
    <lineage>
        <taxon>Bacteria</taxon>
        <taxon>Pseudomonadati</taxon>
        <taxon>Planctomycetota</taxon>
        <taxon>Planctomycetia</taxon>
        <taxon>Gemmatales</taxon>
        <taxon>Gemmataceae</taxon>
    </lineage>
</organism>
<keyword evidence="3 6" id="KW-0067">ATP-binding</keyword>
<dbReference type="KEGG" id="tsph:KIH39_03185"/>
<dbReference type="GO" id="GO:0022857">
    <property type="term" value="F:transmembrane transporter activity"/>
    <property type="evidence" value="ECO:0007669"/>
    <property type="project" value="UniProtKB-ARBA"/>
</dbReference>
<dbReference type="InterPro" id="IPR027417">
    <property type="entry name" value="P-loop_NTPase"/>
</dbReference>
<evidence type="ECO:0000313" key="7">
    <source>
        <dbReference type="Proteomes" id="UP000676194"/>
    </source>
</evidence>
<dbReference type="GO" id="GO:0005524">
    <property type="term" value="F:ATP binding"/>
    <property type="evidence" value="ECO:0007669"/>
    <property type="project" value="UniProtKB-KW"/>
</dbReference>
<evidence type="ECO:0000256" key="2">
    <source>
        <dbReference type="ARBA" id="ARBA00022741"/>
    </source>
</evidence>
<dbReference type="Proteomes" id="UP000676194">
    <property type="component" value="Chromosome"/>
</dbReference>
<evidence type="ECO:0000256" key="4">
    <source>
        <dbReference type="ARBA" id="ARBA00038388"/>
    </source>
</evidence>
<protein>
    <submittedName>
        <fullName evidence="6">ABC transporter ATP-binding protein</fullName>
    </submittedName>
</protein>
<dbReference type="CDD" id="cd03255">
    <property type="entry name" value="ABC_MJ0796_LolCDE_FtsE"/>
    <property type="match status" value="1"/>
</dbReference>
<dbReference type="Pfam" id="PF00005">
    <property type="entry name" value="ABC_tran"/>
    <property type="match status" value="1"/>
</dbReference>
<dbReference type="SMART" id="SM00382">
    <property type="entry name" value="AAA"/>
    <property type="match status" value="1"/>
</dbReference>
<dbReference type="Gene3D" id="3.40.50.300">
    <property type="entry name" value="P-loop containing nucleotide triphosphate hydrolases"/>
    <property type="match status" value="1"/>
</dbReference>
<dbReference type="InterPro" id="IPR017911">
    <property type="entry name" value="MacB-like_ATP-bd"/>
</dbReference>
<reference evidence="6" key="1">
    <citation type="submission" date="2021-05" db="EMBL/GenBank/DDBJ databases">
        <title>Complete genome sequence of the cellulolytic planctomycete Telmatocola sphagniphila SP2T and characterization of the first cellulase from planctomycetes.</title>
        <authorList>
            <person name="Rakitin A.L."/>
            <person name="Beletsky A.V."/>
            <person name="Naumoff D.G."/>
            <person name="Kulichevskaya I.S."/>
            <person name="Mardanov A.V."/>
            <person name="Ravin N.V."/>
            <person name="Dedysh S.N."/>
        </authorList>
    </citation>
    <scope>NUCLEOTIDE SEQUENCE</scope>
    <source>
        <strain evidence="6">SP2T</strain>
    </source>
</reference>
<proteinExistence type="inferred from homology"/>
<dbReference type="SUPFAM" id="SSF52540">
    <property type="entry name" value="P-loop containing nucleoside triphosphate hydrolases"/>
    <property type="match status" value="1"/>
</dbReference>
<gene>
    <name evidence="6" type="ORF">KIH39_03185</name>
</gene>
<dbReference type="InterPro" id="IPR003439">
    <property type="entry name" value="ABC_transporter-like_ATP-bd"/>
</dbReference>